<dbReference type="HOGENOM" id="CLU_1620898_0_0_1"/>
<reference evidence="2 3" key="1">
    <citation type="journal article" date="2013" name="Nature">
        <title>Insights into bilaterian evolution from three spiralian genomes.</title>
        <authorList>
            <person name="Simakov O."/>
            <person name="Marletaz F."/>
            <person name="Cho S.J."/>
            <person name="Edsinger-Gonzales E."/>
            <person name="Havlak P."/>
            <person name="Hellsten U."/>
            <person name="Kuo D.H."/>
            <person name="Larsson T."/>
            <person name="Lv J."/>
            <person name="Arendt D."/>
            <person name="Savage R."/>
            <person name="Osoegawa K."/>
            <person name="de Jong P."/>
            <person name="Grimwood J."/>
            <person name="Chapman J.A."/>
            <person name="Shapiro H."/>
            <person name="Aerts A."/>
            <person name="Otillar R.P."/>
            <person name="Terry A.Y."/>
            <person name="Boore J.L."/>
            <person name="Grigoriev I.V."/>
            <person name="Lindberg D.R."/>
            <person name="Seaver E.C."/>
            <person name="Weisblat D.A."/>
            <person name="Putnam N.H."/>
            <person name="Rokhsar D.S."/>
        </authorList>
    </citation>
    <scope>NUCLEOTIDE SEQUENCE [LARGE SCALE GENOMIC DNA]</scope>
</reference>
<sequence length="164" mass="18449">MARLGPSTPQWTSSLKSLPSLKEVDIENWAKQGRIPKAVHTKGYGSFVESYVHVVEVRTLIDGCCVRARCFKLMKKHDQPHSVGLKLSTSHHEESESTGSQKSSSRPNDVDIRECLCSCKAGKGDRNHILGLMYLIHHYSKYGFKTVPTVTTKTSQKQTWHIPE</sequence>
<dbReference type="GeneID" id="20237395"/>
<name>V4B5N1_LOTGI</name>
<proteinExistence type="predicted"/>
<dbReference type="EMBL" id="KB200521">
    <property type="protein sequence ID" value="ESP01337.1"/>
    <property type="molecule type" value="Genomic_DNA"/>
</dbReference>
<evidence type="ECO:0000313" key="3">
    <source>
        <dbReference type="Proteomes" id="UP000030746"/>
    </source>
</evidence>
<dbReference type="KEGG" id="lgi:LOTGIDRAFT_157516"/>
<keyword evidence="3" id="KW-1185">Reference proteome</keyword>
<dbReference type="RefSeq" id="XP_009047971.1">
    <property type="nucleotide sequence ID" value="XM_009049723.1"/>
</dbReference>
<dbReference type="OMA" id="XKITSLA"/>
<accession>V4B5N1</accession>
<protein>
    <submittedName>
        <fullName evidence="2">Uncharacterized protein</fullName>
    </submittedName>
</protein>
<dbReference type="Proteomes" id="UP000030746">
    <property type="component" value="Unassembled WGS sequence"/>
</dbReference>
<gene>
    <name evidence="2" type="ORF">LOTGIDRAFT_157516</name>
</gene>
<feature type="region of interest" description="Disordered" evidence="1">
    <location>
        <begin position="82"/>
        <end position="108"/>
    </location>
</feature>
<dbReference type="OrthoDB" id="5984844at2759"/>
<dbReference type="CTD" id="20237395"/>
<dbReference type="AlphaFoldDB" id="V4B5N1"/>
<evidence type="ECO:0000256" key="1">
    <source>
        <dbReference type="SAM" id="MobiDB-lite"/>
    </source>
</evidence>
<organism evidence="2 3">
    <name type="scientific">Lottia gigantea</name>
    <name type="common">Giant owl limpet</name>
    <dbReference type="NCBI Taxonomy" id="225164"/>
    <lineage>
        <taxon>Eukaryota</taxon>
        <taxon>Metazoa</taxon>
        <taxon>Spiralia</taxon>
        <taxon>Lophotrochozoa</taxon>
        <taxon>Mollusca</taxon>
        <taxon>Gastropoda</taxon>
        <taxon>Patellogastropoda</taxon>
        <taxon>Lottioidea</taxon>
        <taxon>Lottiidae</taxon>
        <taxon>Lottia</taxon>
    </lineage>
</organism>
<evidence type="ECO:0000313" key="2">
    <source>
        <dbReference type="EMBL" id="ESP01337.1"/>
    </source>
</evidence>